<protein>
    <submittedName>
        <fullName evidence="1">3-oxoacyl-(Acyl carrier protein) synthase II</fullName>
    </submittedName>
</protein>
<evidence type="ECO:0000313" key="1">
    <source>
        <dbReference type="EMBL" id="GAN77154.1"/>
    </source>
</evidence>
<keyword evidence="2" id="KW-1185">Reference proteome</keyword>
<evidence type="ECO:0000313" key="2">
    <source>
        <dbReference type="Proteomes" id="UP000032680"/>
    </source>
</evidence>
<dbReference type="AlphaFoldDB" id="A0A0D6P8I6"/>
<reference evidence="1 2" key="1">
    <citation type="submission" date="2012-11" db="EMBL/GenBank/DDBJ databases">
        <title>Whole genome sequence of Acidisphaera rubrifaciens HS-AP3.</title>
        <authorList>
            <person name="Azuma Y."/>
            <person name="Higashiura N."/>
            <person name="Hirakawa H."/>
            <person name="Matsushita K."/>
        </authorList>
    </citation>
    <scope>NUCLEOTIDE SEQUENCE [LARGE SCALE GENOMIC DNA]</scope>
    <source>
        <strain evidence="1 2">HS-AP3</strain>
    </source>
</reference>
<organism evidence="1 2">
    <name type="scientific">Acidisphaera rubrifaciens HS-AP3</name>
    <dbReference type="NCBI Taxonomy" id="1231350"/>
    <lineage>
        <taxon>Bacteria</taxon>
        <taxon>Pseudomonadati</taxon>
        <taxon>Pseudomonadota</taxon>
        <taxon>Alphaproteobacteria</taxon>
        <taxon>Acetobacterales</taxon>
        <taxon>Acetobacteraceae</taxon>
        <taxon>Acidisphaera</taxon>
    </lineage>
</organism>
<name>A0A0D6P8I6_9PROT</name>
<gene>
    <name evidence="1" type="ORF">Asru_0242_01</name>
</gene>
<sequence length="94" mass="9640">MLSAATGAAAATAEEAAFLRGLGLRVRGIASQTGFTVEASFPLAVALAAVAVHRGRLFAPLDPAEDAMTGPLRQALVTLWGHWRGEAMALVTPA</sequence>
<accession>A0A0D6P8I6</accession>
<dbReference type="EMBL" id="BANB01000242">
    <property type="protein sequence ID" value="GAN77154.1"/>
    <property type="molecule type" value="Genomic_DNA"/>
</dbReference>
<dbReference type="Proteomes" id="UP000032680">
    <property type="component" value="Unassembled WGS sequence"/>
</dbReference>
<proteinExistence type="predicted"/>
<comment type="caution">
    <text evidence="1">The sequence shown here is derived from an EMBL/GenBank/DDBJ whole genome shotgun (WGS) entry which is preliminary data.</text>
</comment>